<feature type="compositionally biased region" description="Low complexity" evidence="2">
    <location>
        <begin position="181"/>
        <end position="201"/>
    </location>
</feature>
<dbReference type="HAMAP" id="MF_01584">
    <property type="entry name" value="UPF0502"/>
    <property type="match status" value="1"/>
</dbReference>
<feature type="region of interest" description="Disordered" evidence="2">
    <location>
        <begin position="170"/>
        <end position="201"/>
    </location>
</feature>
<dbReference type="SUPFAM" id="SSF46785">
    <property type="entry name" value="Winged helix' DNA-binding domain"/>
    <property type="match status" value="2"/>
</dbReference>
<dbReference type="PANTHER" id="PTHR38768">
    <property type="entry name" value="UPF0502 PROTEIN YCEH"/>
    <property type="match status" value="1"/>
</dbReference>
<evidence type="ECO:0000313" key="4">
    <source>
        <dbReference type="Proteomes" id="UP000464524"/>
    </source>
</evidence>
<evidence type="ECO:0000313" key="3">
    <source>
        <dbReference type="EMBL" id="QHJ11311.1"/>
    </source>
</evidence>
<proteinExistence type="inferred from homology"/>
<evidence type="ECO:0000256" key="1">
    <source>
        <dbReference type="HAMAP-Rule" id="MF_01584"/>
    </source>
</evidence>
<dbReference type="Proteomes" id="UP000464524">
    <property type="component" value="Chromosome"/>
</dbReference>
<keyword evidence="4" id="KW-1185">Reference proteome</keyword>
<dbReference type="Pfam" id="PF04337">
    <property type="entry name" value="DUF480"/>
    <property type="match status" value="1"/>
</dbReference>
<dbReference type="EMBL" id="CP047656">
    <property type="protein sequence ID" value="QHJ11311.1"/>
    <property type="molecule type" value="Genomic_DNA"/>
</dbReference>
<organism evidence="3 4">
    <name type="scientific">Paraglaciecola mesophila</name>
    <dbReference type="NCBI Taxonomy" id="197222"/>
    <lineage>
        <taxon>Bacteria</taxon>
        <taxon>Pseudomonadati</taxon>
        <taxon>Pseudomonadota</taxon>
        <taxon>Gammaproteobacteria</taxon>
        <taxon>Alteromonadales</taxon>
        <taxon>Alteromonadaceae</taxon>
        <taxon>Paraglaciecola</taxon>
    </lineage>
</organism>
<dbReference type="PANTHER" id="PTHR38768:SF1">
    <property type="entry name" value="UPF0502 PROTEIN YCEH"/>
    <property type="match status" value="1"/>
</dbReference>
<accession>A0A857JK03</accession>
<reference evidence="3 4" key="1">
    <citation type="submission" date="2019-12" db="EMBL/GenBank/DDBJ databases">
        <title>Genome sequencing and assembly of endphytes of Porphyra tenera.</title>
        <authorList>
            <person name="Park J.M."/>
            <person name="Shin R."/>
            <person name="Jo S.H."/>
        </authorList>
    </citation>
    <scope>NUCLEOTIDE SEQUENCE [LARGE SCALE GENOMIC DNA]</scope>
    <source>
        <strain evidence="3 4">GPM4</strain>
    </source>
</reference>
<dbReference type="RefSeq" id="WP_160179070.1">
    <property type="nucleotide sequence ID" value="NZ_CP047656.1"/>
</dbReference>
<gene>
    <name evidence="3" type="ORF">FX988_01539</name>
</gene>
<dbReference type="OrthoDB" id="9784785at2"/>
<dbReference type="AlphaFoldDB" id="A0A857JK03"/>
<sequence length="230" mass="26015">MLVTLTQLQARVIGVLLEKEVTTPEQYPLSLNSITTACNQKSNREPVMELTELEVQNTLDELHAKNMIFEQSGSRATRYKHRFCNTEFSDLQLTPQQLAVICVLLLRGPQTPGELRTRAQRMAGFTHVDEVEKTLNELQDVNGEQLVVRLEREPGKRESRYAQQFYKDTNEAASHEQATASESSHPSISNSTNNPNSSTQESRIIALENAVNQLHIELAQLKQTLDDLTR</sequence>
<evidence type="ECO:0000256" key="2">
    <source>
        <dbReference type="SAM" id="MobiDB-lite"/>
    </source>
</evidence>
<dbReference type="InterPro" id="IPR036388">
    <property type="entry name" value="WH-like_DNA-bd_sf"/>
</dbReference>
<name>A0A857JK03_9ALTE</name>
<dbReference type="Gene3D" id="1.10.10.10">
    <property type="entry name" value="Winged helix-like DNA-binding domain superfamily/Winged helix DNA-binding domain"/>
    <property type="match status" value="2"/>
</dbReference>
<dbReference type="InterPro" id="IPR036390">
    <property type="entry name" value="WH_DNA-bd_sf"/>
</dbReference>
<dbReference type="InterPro" id="IPR007432">
    <property type="entry name" value="DUF480"/>
</dbReference>
<dbReference type="KEGG" id="pmes:FX988_01539"/>
<protein>
    <submittedName>
        <fullName evidence="3">Uncharacterized protein</fullName>
    </submittedName>
</protein>
<comment type="similarity">
    <text evidence="1">Belongs to the UPF0502 family.</text>
</comment>